<sequence>MSIDMRIHRALTAVSGLLVTTGVLAGCSGSSESGSTSSPDAGSGASGSLVTGTQGTPDSDDTQFEDATLVMPHRALEVTASEASTTVDEAKVQELDLGDSELTADEGEEYVVVSIDQGDKPFESDQSATVELVTEEESYDITSAVDDAHDQLLQAVVAVSVPTDSPVSLSITDEDKTAELDVRTGERSEQTNSGATGAYYAGWSGQISGKLESTGVLSSTDPSASPGGPSDVSVSMSLDAVEPRADGWLSSGWAPDGQGYVLLFGVQTNEQIPGAGCSAELDPASSLTFTPDGGQPVPAIGFDAETGEVSDALDGPIAFAIPLDTASGVLTLSPQLTVAQGCQLSTPMSVAELPITLK</sequence>
<dbReference type="PROSITE" id="PS51257">
    <property type="entry name" value="PROKAR_LIPOPROTEIN"/>
    <property type="match status" value="1"/>
</dbReference>
<accession>A0A7L4YN94</accession>
<dbReference type="EMBL" id="CP047156">
    <property type="protein sequence ID" value="QHC00606.1"/>
    <property type="molecule type" value="Genomic_DNA"/>
</dbReference>
<dbReference type="Proteomes" id="UP000463857">
    <property type="component" value="Chromosome"/>
</dbReference>
<evidence type="ECO:0000313" key="3">
    <source>
        <dbReference type="EMBL" id="QHC00606.1"/>
    </source>
</evidence>
<evidence type="ECO:0000256" key="1">
    <source>
        <dbReference type="SAM" id="MobiDB-lite"/>
    </source>
</evidence>
<name>A0A7L4YN94_9ACTN</name>
<evidence type="ECO:0000313" key="4">
    <source>
        <dbReference type="Proteomes" id="UP000463857"/>
    </source>
</evidence>
<dbReference type="AlphaFoldDB" id="A0A7L4YN94"/>
<keyword evidence="2" id="KW-0732">Signal</keyword>
<evidence type="ECO:0000256" key="2">
    <source>
        <dbReference type="SAM" id="SignalP"/>
    </source>
</evidence>
<reference evidence="3 4" key="1">
    <citation type="journal article" date="2018" name="Int. J. Syst. Evol. Microbiol.">
        <title>Epidermidibacterium keratini gen. nov., sp. nov., a member of the family Sporichthyaceae, isolated from keratin epidermis.</title>
        <authorList>
            <person name="Lee D.G."/>
            <person name="Trujillo M.E."/>
            <person name="Kang S."/>
            <person name="Nam J.J."/>
            <person name="Kim Y.J."/>
        </authorList>
    </citation>
    <scope>NUCLEOTIDE SEQUENCE [LARGE SCALE GENOMIC DNA]</scope>
    <source>
        <strain evidence="3 4">EPI-7</strain>
    </source>
</reference>
<feature type="compositionally biased region" description="Low complexity" evidence="1">
    <location>
        <begin position="28"/>
        <end position="48"/>
    </location>
</feature>
<feature type="signal peptide" evidence="2">
    <location>
        <begin position="1"/>
        <end position="25"/>
    </location>
</feature>
<keyword evidence="4" id="KW-1185">Reference proteome</keyword>
<organism evidence="3 4">
    <name type="scientific">Epidermidibacterium keratini</name>
    <dbReference type="NCBI Taxonomy" id="1891644"/>
    <lineage>
        <taxon>Bacteria</taxon>
        <taxon>Bacillati</taxon>
        <taxon>Actinomycetota</taxon>
        <taxon>Actinomycetes</taxon>
        <taxon>Sporichthyales</taxon>
        <taxon>Sporichthyaceae</taxon>
        <taxon>Epidermidibacterium</taxon>
    </lineage>
</organism>
<feature type="chain" id="PRO_5029885231" evidence="2">
    <location>
        <begin position="26"/>
        <end position="358"/>
    </location>
</feature>
<dbReference type="KEGG" id="eke:EK0264_10100"/>
<protein>
    <submittedName>
        <fullName evidence="3">Uncharacterized protein</fullName>
    </submittedName>
</protein>
<dbReference type="RefSeq" id="WP_159545258.1">
    <property type="nucleotide sequence ID" value="NZ_CP047156.1"/>
</dbReference>
<proteinExistence type="predicted"/>
<dbReference type="InParanoid" id="A0A7L4YN94"/>
<feature type="region of interest" description="Disordered" evidence="1">
    <location>
        <begin position="28"/>
        <end position="63"/>
    </location>
</feature>
<feature type="compositionally biased region" description="Basic and acidic residues" evidence="1">
    <location>
        <begin position="176"/>
        <end position="189"/>
    </location>
</feature>
<gene>
    <name evidence="3" type="ORF">EK0264_10100</name>
</gene>
<feature type="region of interest" description="Disordered" evidence="1">
    <location>
        <begin position="213"/>
        <end position="234"/>
    </location>
</feature>
<feature type="region of interest" description="Disordered" evidence="1">
    <location>
        <begin position="176"/>
        <end position="198"/>
    </location>
</feature>